<organism evidence="1 3">
    <name type="scientific">Araneus ventricosus</name>
    <name type="common">Orbweaver spider</name>
    <name type="synonym">Epeira ventricosa</name>
    <dbReference type="NCBI Taxonomy" id="182803"/>
    <lineage>
        <taxon>Eukaryota</taxon>
        <taxon>Metazoa</taxon>
        <taxon>Ecdysozoa</taxon>
        <taxon>Arthropoda</taxon>
        <taxon>Chelicerata</taxon>
        <taxon>Arachnida</taxon>
        <taxon>Araneae</taxon>
        <taxon>Araneomorphae</taxon>
        <taxon>Entelegynae</taxon>
        <taxon>Araneoidea</taxon>
        <taxon>Araneidae</taxon>
        <taxon>Araneus</taxon>
    </lineage>
</organism>
<keyword evidence="3" id="KW-1185">Reference proteome</keyword>
<dbReference type="EMBL" id="BGPR01035061">
    <property type="protein sequence ID" value="GBO09720.1"/>
    <property type="molecule type" value="Genomic_DNA"/>
</dbReference>
<dbReference type="PANTHER" id="PTHR47331:SF2">
    <property type="match status" value="1"/>
</dbReference>
<name>A0A4Y2TPY1_ARAVE</name>
<reference evidence="1 3" key="1">
    <citation type="journal article" date="2019" name="Sci. Rep.">
        <title>Orb-weaving spider Araneus ventricosus genome elucidates the spidroin gene catalogue.</title>
        <authorList>
            <person name="Kono N."/>
            <person name="Nakamura H."/>
            <person name="Ohtoshi R."/>
            <person name="Moran D.A.P."/>
            <person name="Shinohara A."/>
            <person name="Yoshida Y."/>
            <person name="Fujiwara M."/>
            <person name="Mori M."/>
            <person name="Tomita M."/>
            <person name="Arakawa K."/>
        </authorList>
    </citation>
    <scope>NUCLEOTIDE SEQUENCE [LARGE SCALE GENOMIC DNA]</scope>
</reference>
<dbReference type="PANTHER" id="PTHR47331">
    <property type="entry name" value="PHD-TYPE DOMAIN-CONTAINING PROTEIN"/>
    <property type="match status" value="1"/>
</dbReference>
<accession>A0A4Y2TPY1</accession>
<evidence type="ECO:0000313" key="3">
    <source>
        <dbReference type="Proteomes" id="UP000499080"/>
    </source>
</evidence>
<dbReference type="EMBL" id="BGPR01030278">
    <property type="protein sequence ID" value="GBO02695.1"/>
    <property type="molecule type" value="Genomic_DNA"/>
</dbReference>
<gene>
    <name evidence="2" type="ORF">AVEN_138941_1</name>
    <name evidence="1" type="ORF">AVEN_217237_1</name>
</gene>
<sequence>MEDVSNVDEMTSDDGYFFPHHGVQRPGNRALLLRVDFNGSQKTNINIFLNDVLCKGGVIQEDLFSIMLRAHKYGYFFSCDICHMYKQIEINAHERHFQKILWKKYPNKPVQIFKLRTVTYGTTPHVTYPREF</sequence>
<dbReference type="AlphaFoldDB" id="A0A4Y2TPY1"/>
<proteinExistence type="predicted"/>
<dbReference type="Proteomes" id="UP000499080">
    <property type="component" value="Unassembled WGS sequence"/>
</dbReference>
<protein>
    <recommendedName>
        <fullName evidence="4">Reverse transcriptase domain-containing protein</fullName>
    </recommendedName>
</protein>
<evidence type="ECO:0000313" key="2">
    <source>
        <dbReference type="EMBL" id="GBO09720.1"/>
    </source>
</evidence>
<dbReference type="OrthoDB" id="6431846at2759"/>
<comment type="caution">
    <text evidence="1">The sequence shown here is derived from an EMBL/GenBank/DDBJ whole genome shotgun (WGS) entry which is preliminary data.</text>
</comment>
<evidence type="ECO:0008006" key="4">
    <source>
        <dbReference type="Google" id="ProtNLM"/>
    </source>
</evidence>
<evidence type="ECO:0000313" key="1">
    <source>
        <dbReference type="EMBL" id="GBO02695.1"/>
    </source>
</evidence>